<feature type="region of interest" description="Disordered" evidence="1">
    <location>
        <begin position="189"/>
        <end position="208"/>
    </location>
</feature>
<sequence>MVFVCTTSTCVLHVLWRNRMLHLRQCDDSAKGSRSPSKGTTKVEKPEKRMPLSVLPKGAIYSFPFVLGLDSYEYEFGRNVALRATGRYQLATAEPQGSKPSKRKKESAARLVQAGAQGSTAILWRQVAHSSDSGALKVRKRRQKLTDDLLHDLVVTHEDPIELVHQWFRIFQHFSDAPDEIVLPSLPERREDVSPPSPPSCVVSTASRISTKSTRRSKGCVALSRPCSAPSLKRPEIVRVLRRQCKDAILEEERCELQKTRNVLKEAGLAGVGAGQLDLAHRLKAQNLNDESFTAWLESFKFIWNLQQNFNSEPQSGQTVKTSAASGQTETVPRRLSARNVRDVTSRYMKKLNKRVFDMGVWDVFAEEGNVSSATSSETGTTEDEAEYPTSLKDLNLNQVMLRSSSLAMMKSKILWNKAKEEGINRSKSAFEEIARARVEILNSVAPTQMTFKNFSSFLAIFGVRRRETVERVAKHLFLSVPCASRKRVLETEHEDEKEEAWQLLTTLPFEVFYRFVKALNPEPSQGSFRHVSSELLCRIVFCAVTGYEGVSHDAGAALRFKDDASQKPLTKESVFQSVRNFFEEKGAGEQEKLEQDVQGVAEFVFAALARSEASLRTSVKSGISFNGFQSFVRQNQEVYIQLLFLLLPLATTGEKFAAEEMHLMQKGLYHRAGELREKAATMARELQKRHLAHLLAEFVQPWREVCRRNSRSGNVTRKSQSAA</sequence>
<evidence type="ECO:0000313" key="3">
    <source>
        <dbReference type="Proteomes" id="UP001642484"/>
    </source>
</evidence>
<name>A0ABP0NEY1_9DINO</name>
<organism evidence="2 3">
    <name type="scientific">Durusdinium trenchii</name>
    <dbReference type="NCBI Taxonomy" id="1381693"/>
    <lineage>
        <taxon>Eukaryota</taxon>
        <taxon>Sar</taxon>
        <taxon>Alveolata</taxon>
        <taxon>Dinophyceae</taxon>
        <taxon>Suessiales</taxon>
        <taxon>Symbiodiniaceae</taxon>
        <taxon>Durusdinium</taxon>
    </lineage>
</organism>
<reference evidence="2 3" key="1">
    <citation type="submission" date="2024-02" db="EMBL/GenBank/DDBJ databases">
        <authorList>
            <person name="Chen Y."/>
            <person name="Shah S."/>
            <person name="Dougan E. K."/>
            <person name="Thang M."/>
            <person name="Chan C."/>
        </authorList>
    </citation>
    <scope>NUCLEOTIDE SEQUENCE [LARGE SCALE GENOMIC DNA]</scope>
</reference>
<keyword evidence="3" id="KW-1185">Reference proteome</keyword>
<feature type="region of interest" description="Disordered" evidence="1">
    <location>
        <begin position="27"/>
        <end position="49"/>
    </location>
</feature>
<gene>
    <name evidence="2" type="ORF">CCMP2556_LOCUS30161</name>
</gene>
<evidence type="ECO:0000256" key="1">
    <source>
        <dbReference type="SAM" id="MobiDB-lite"/>
    </source>
</evidence>
<protein>
    <submittedName>
        <fullName evidence="2">Uncharacterized protein</fullName>
    </submittedName>
</protein>
<accession>A0ABP0NEY1</accession>
<dbReference type="EMBL" id="CAXAMN010021607">
    <property type="protein sequence ID" value="CAK9061354.1"/>
    <property type="molecule type" value="Genomic_DNA"/>
</dbReference>
<comment type="caution">
    <text evidence="2">The sequence shown here is derived from an EMBL/GenBank/DDBJ whole genome shotgun (WGS) entry which is preliminary data.</text>
</comment>
<evidence type="ECO:0000313" key="2">
    <source>
        <dbReference type="EMBL" id="CAK9061354.1"/>
    </source>
</evidence>
<dbReference type="Proteomes" id="UP001642484">
    <property type="component" value="Unassembled WGS sequence"/>
</dbReference>
<proteinExistence type="predicted"/>